<reference evidence="2" key="1">
    <citation type="submission" date="2020-10" db="EMBL/GenBank/DDBJ databases">
        <authorList>
            <person name="Castelo-Branco R."/>
            <person name="Eusebio N."/>
            <person name="Adriana R."/>
            <person name="Vieira A."/>
            <person name="Brugerolle De Fraissinette N."/>
            <person name="Rezende De Castro R."/>
            <person name="Schneider M.P."/>
            <person name="Vasconcelos V."/>
            <person name="Leao P.N."/>
        </authorList>
    </citation>
    <scope>NUCLEOTIDE SEQUENCE</scope>
    <source>
        <strain evidence="2">LEGE 11479</strain>
    </source>
</reference>
<name>A0A928ZXD0_LEPEC</name>
<dbReference type="PROSITE" id="PS50948">
    <property type="entry name" value="PAN"/>
    <property type="match status" value="1"/>
</dbReference>
<feature type="domain" description="Apple" evidence="1">
    <location>
        <begin position="6"/>
        <end position="71"/>
    </location>
</feature>
<dbReference type="AlphaFoldDB" id="A0A928ZXD0"/>
<proteinExistence type="predicted"/>
<sequence>MGNAPVAGPRFVIDFEVDQNGHDYDHFAATQMEDCLKACVGDCNCNAFTYAGRGYQPNVFDNRKSLCWLKD</sequence>
<organism evidence="2 3">
    <name type="scientific">Leptolyngbya cf. ectocarpi LEGE 11479</name>
    <dbReference type="NCBI Taxonomy" id="1828722"/>
    <lineage>
        <taxon>Bacteria</taxon>
        <taxon>Bacillati</taxon>
        <taxon>Cyanobacteriota</taxon>
        <taxon>Cyanophyceae</taxon>
        <taxon>Leptolyngbyales</taxon>
        <taxon>Leptolyngbyaceae</taxon>
        <taxon>Leptolyngbya group</taxon>
        <taxon>Leptolyngbya</taxon>
    </lineage>
</organism>
<dbReference type="Proteomes" id="UP000615026">
    <property type="component" value="Unassembled WGS sequence"/>
</dbReference>
<protein>
    <recommendedName>
        <fullName evidence="1">Apple domain-containing protein</fullName>
    </recommendedName>
</protein>
<gene>
    <name evidence="2" type="ORF">IQ260_21265</name>
</gene>
<accession>A0A928ZXD0</accession>
<keyword evidence="3" id="KW-1185">Reference proteome</keyword>
<dbReference type="Pfam" id="PF14295">
    <property type="entry name" value="PAN_4"/>
    <property type="match status" value="1"/>
</dbReference>
<evidence type="ECO:0000313" key="3">
    <source>
        <dbReference type="Proteomes" id="UP000615026"/>
    </source>
</evidence>
<evidence type="ECO:0000259" key="1">
    <source>
        <dbReference type="PROSITE" id="PS50948"/>
    </source>
</evidence>
<dbReference type="Gene3D" id="3.50.4.10">
    <property type="entry name" value="Hepatocyte Growth Factor"/>
    <property type="match status" value="1"/>
</dbReference>
<dbReference type="InterPro" id="IPR003609">
    <property type="entry name" value="Pan_app"/>
</dbReference>
<dbReference type="RefSeq" id="WP_193995094.1">
    <property type="nucleotide sequence ID" value="NZ_JADEXP010000244.1"/>
</dbReference>
<evidence type="ECO:0000313" key="2">
    <source>
        <dbReference type="EMBL" id="MBE9069179.1"/>
    </source>
</evidence>
<dbReference type="EMBL" id="JADEXP010000244">
    <property type="protein sequence ID" value="MBE9069179.1"/>
    <property type="molecule type" value="Genomic_DNA"/>
</dbReference>
<comment type="caution">
    <text evidence="2">The sequence shown here is derived from an EMBL/GenBank/DDBJ whole genome shotgun (WGS) entry which is preliminary data.</text>
</comment>